<name>A0A1H3E3G9_ALLWA</name>
<evidence type="ECO:0000256" key="1">
    <source>
        <dbReference type="SAM" id="MobiDB-lite"/>
    </source>
</evidence>
<sequence>MDILSVNALPTQTNTLASTPAAANAGLATEQATAKRQAETIVTPQVPLADIPPPAAPTPLSTDSLKGQNIDTTA</sequence>
<gene>
    <name evidence="2" type="ORF">SAMN05421644_11136</name>
</gene>
<accession>A0A1H3E3G9</accession>
<dbReference type="EMBL" id="FNOW01000011">
    <property type="protein sequence ID" value="SDX73282.1"/>
    <property type="molecule type" value="Genomic_DNA"/>
</dbReference>
<reference evidence="3" key="1">
    <citation type="submission" date="2016-10" db="EMBL/GenBank/DDBJ databases">
        <authorList>
            <person name="Varghese N."/>
            <person name="Submissions S."/>
        </authorList>
    </citation>
    <scope>NUCLEOTIDE SEQUENCE [LARGE SCALE GENOMIC DNA]</scope>
    <source>
        <strain evidence="3">DSM 173</strain>
    </source>
</reference>
<dbReference type="AlphaFoldDB" id="A0A1H3E3G9"/>
<evidence type="ECO:0000313" key="3">
    <source>
        <dbReference type="Proteomes" id="UP000198672"/>
    </source>
</evidence>
<evidence type="ECO:0000313" key="2">
    <source>
        <dbReference type="EMBL" id="SDX73282.1"/>
    </source>
</evidence>
<feature type="region of interest" description="Disordered" evidence="1">
    <location>
        <begin position="45"/>
        <end position="74"/>
    </location>
</feature>
<feature type="compositionally biased region" description="Polar residues" evidence="1">
    <location>
        <begin position="59"/>
        <end position="74"/>
    </location>
</feature>
<organism evidence="2 3">
    <name type="scientific">Allochromatium warmingii</name>
    <name type="common">Chromatium warmingii</name>
    <dbReference type="NCBI Taxonomy" id="61595"/>
    <lineage>
        <taxon>Bacteria</taxon>
        <taxon>Pseudomonadati</taxon>
        <taxon>Pseudomonadota</taxon>
        <taxon>Gammaproteobacteria</taxon>
        <taxon>Chromatiales</taxon>
        <taxon>Chromatiaceae</taxon>
        <taxon>Allochromatium</taxon>
    </lineage>
</organism>
<dbReference type="RefSeq" id="WP_091332770.1">
    <property type="nucleotide sequence ID" value="NZ_FNOW01000011.1"/>
</dbReference>
<proteinExistence type="predicted"/>
<protein>
    <submittedName>
        <fullName evidence="2">Uncharacterized protein</fullName>
    </submittedName>
</protein>
<keyword evidence="3" id="KW-1185">Reference proteome</keyword>
<dbReference type="Proteomes" id="UP000198672">
    <property type="component" value="Unassembled WGS sequence"/>
</dbReference>